<dbReference type="InterPro" id="IPR012295">
    <property type="entry name" value="TBP_dom_sf"/>
</dbReference>
<name>A0A914YMT5_9BILA</name>
<dbReference type="SMART" id="SM01020">
    <property type="entry name" value="B2-adapt-app_C"/>
    <property type="match status" value="1"/>
</dbReference>
<feature type="domain" description="Beta-adaptin appendage C-terminal subdomain" evidence="1">
    <location>
        <begin position="29"/>
        <end position="140"/>
    </location>
</feature>
<dbReference type="Proteomes" id="UP000887577">
    <property type="component" value="Unplaced"/>
</dbReference>
<accession>A0A914YMT5</accession>
<evidence type="ECO:0000313" key="3">
    <source>
        <dbReference type="WBParaSite" id="PSU_v2.g20903.t1"/>
    </source>
</evidence>
<dbReference type="GO" id="GO:0030131">
    <property type="term" value="C:clathrin adaptor complex"/>
    <property type="evidence" value="ECO:0007669"/>
    <property type="project" value="InterPro"/>
</dbReference>
<dbReference type="AlphaFoldDB" id="A0A914YMT5"/>
<protein>
    <submittedName>
        <fullName evidence="3">Beta-adaptin appendage C-terminal subdomain domain-containing protein</fullName>
    </submittedName>
</protein>
<dbReference type="Gene3D" id="3.30.310.10">
    <property type="entry name" value="TATA-Binding Protein"/>
    <property type="match status" value="1"/>
</dbReference>
<evidence type="ECO:0000313" key="2">
    <source>
        <dbReference type="Proteomes" id="UP000887577"/>
    </source>
</evidence>
<organism evidence="2 3">
    <name type="scientific">Panagrolaimus superbus</name>
    <dbReference type="NCBI Taxonomy" id="310955"/>
    <lineage>
        <taxon>Eukaryota</taxon>
        <taxon>Metazoa</taxon>
        <taxon>Ecdysozoa</taxon>
        <taxon>Nematoda</taxon>
        <taxon>Chromadorea</taxon>
        <taxon>Rhabditida</taxon>
        <taxon>Tylenchina</taxon>
        <taxon>Panagrolaimomorpha</taxon>
        <taxon>Panagrolaimoidea</taxon>
        <taxon>Panagrolaimidae</taxon>
        <taxon>Panagrolaimus</taxon>
    </lineage>
</organism>
<evidence type="ECO:0000259" key="1">
    <source>
        <dbReference type="SMART" id="SM01020"/>
    </source>
</evidence>
<proteinExistence type="predicted"/>
<dbReference type="Pfam" id="PF09066">
    <property type="entry name" value="B2-adapt-app_C"/>
    <property type="match status" value="1"/>
</dbReference>
<dbReference type="SUPFAM" id="SSF55711">
    <property type="entry name" value="Subdomain of clathrin and coatomer appendage domain"/>
    <property type="match status" value="1"/>
</dbReference>
<dbReference type="GO" id="GO:0016192">
    <property type="term" value="P:vesicle-mediated transport"/>
    <property type="evidence" value="ECO:0007669"/>
    <property type="project" value="InterPro"/>
</dbReference>
<dbReference type="GO" id="GO:0006886">
    <property type="term" value="P:intracellular protein transport"/>
    <property type="evidence" value="ECO:0007669"/>
    <property type="project" value="InterPro"/>
</dbReference>
<dbReference type="InterPro" id="IPR009028">
    <property type="entry name" value="Coatomer/calthrin_app_sub_C"/>
</dbReference>
<dbReference type="FunFam" id="3.30.310.10:FF:000026">
    <property type="entry name" value="AP complex subunit beta"/>
    <property type="match status" value="1"/>
</dbReference>
<keyword evidence="2" id="KW-1185">Reference proteome</keyword>
<dbReference type="WBParaSite" id="PSU_v2.g20903.t1">
    <property type="protein sequence ID" value="PSU_v2.g20903.t1"/>
    <property type="gene ID" value="PSU_v2.g20903"/>
</dbReference>
<reference evidence="3" key="1">
    <citation type="submission" date="2022-11" db="UniProtKB">
        <authorList>
            <consortium name="WormBaseParasite"/>
        </authorList>
    </citation>
    <scope>IDENTIFICATION</scope>
</reference>
<sequence>MLILCFAVAVKDNLDVFYFAVIVPLHMYFDDNGHMDKRDFLQLWQEIPEQNEQNYTFQNLMNFSADDICTKLQQNNIFTVARRNVEGQELLYHSIKYTNNIFILSELKMQQNSPAITLSLKSRHLTAIANLNEIYQTILSQ</sequence>
<dbReference type="InterPro" id="IPR015151">
    <property type="entry name" value="B-adaptin_app_sub_C"/>
</dbReference>